<keyword evidence="2" id="KW-0964">Secreted</keyword>
<dbReference type="SMART" id="SM00274">
    <property type="entry name" value="FOLN"/>
    <property type="match status" value="9"/>
</dbReference>
<dbReference type="FunFam" id="3.30.60.30:FF:000024">
    <property type="entry name" value="Transmembrane agrin"/>
    <property type="match status" value="4"/>
</dbReference>
<dbReference type="Gene3D" id="3.30.60.30">
    <property type="match status" value="9"/>
</dbReference>
<dbReference type="InterPro" id="IPR002350">
    <property type="entry name" value="Kazal_dom"/>
</dbReference>
<feature type="domain" description="Kazal-like" evidence="19">
    <location>
        <begin position="1162"/>
        <end position="1211"/>
    </location>
</feature>
<dbReference type="PROSITE" id="PS50025">
    <property type="entry name" value="LAM_G_DOMAIN"/>
    <property type="match status" value="3"/>
</dbReference>
<feature type="disulfide bond" evidence="13">
    <location>
        <begin position="1030"/>
        <end position="1042"/>
    </location>
</feature>
<evidence type="ECO:0000256" key="11">
    <source>
        <dbReference type="ARBA" id="ARBA00023292"/>
    </source>
</evidence>
<dbReference type="PROSITE" id="PS00022">
    <property type="entry name" value="EGF_1"/>
    <property type="match status" value="4"/>
</dbReference>
<dbReference type="GO" id="GO:0005518">
    <property type="term" value="F:collagen binding"/>
    <property type="evidence" value="ECO:0007669"/>
    <property type="project" value="TreeGrafter"/>
</dbReference>
<keyword evidence="15" id="KW-0812">Transmembrane</keyword>
<dbReference type="SUPFAM" id="SSF57196">
    <property type="entry name" value="EGF/Laminin"/>
    <property type="match status" value="2"/>
</dbReference>
<feature type="region of interest" description="Disordered" evidence="14">
    <location>
        <begin position="113"/>
        <end position="156"/>
    </location>
</feature>
<feature type="domain" description="Laminin G" evidence="16">
    <location>
        <begin position="1907"/>
        <end position="2084"/>
    </location>
</feature>
<evidence type="ECO:0000256" key="13">
    <source>
        <dbReference type="PROSITE-ProRule" id="PRU00460"/>
    </source>
</evidence>
<feature type="disulfide bond" evidence="12">
    <location>
        <begin position="1626"/>
        <end position="1635"/>
    </location>
</feature>
<feature type="domain" description="Kazal-like" evidence="19">
    <location>
        <begin position="639"/>
        <end position="685"/>
    </location>
</feature>
<dbReference type="SMART" id="SM00280">
    <property type="entry name" value="KAZAL"/>
    <property type="match status" value="9"/>
</dbReference>
<evidence type="ECO:0000259" key="17">
    <source>
        <dbReference type="PROSITE" id="PS50026"/>
    </source>
</evidence>
<dbReference type="EnsemblMetazoa" id="XM_019899189.1">
    <property type="protein sequence ID" value="XP_019754748.1"/>
    <property type="gene ID" value="LOC109533785"/>
</dbReference>
<keyword evidence="6" id="KW-0677">Repeat</keyword>
<dbReference type="PANTHER" id="PTHR13866">
    <property type="entry name" value="SPARC OSTEONECTIN"/>
    <property type="match status" value="1"/>
</dbReference>
<dbReference type="CDD" id="cd00054">
    <property type="entry name" value="EGF_CA"/>
    <property type="match status" value="3"/>
</dbReference>
<dbReference type="InterPro" id="IPR002049">
    <property type="entry name" value="LE_dom"/>
</dbReference>
<evidence type="ECO:0000256" key="9">
    <source>
        <dbReference type="ARBA" id="ARBA00023157"/>
    </source>
</evidence>
<dbReference type="SMART" id="SM00282">
    <property type="entry name" value="LamG"/>
    <property type="match status" value="3"/>
</dbReference>
<feature type="domain" description="Kazal-like" evidence="19">
    <location>
        <begin position="775"/>
        <end position="827"/>
    </location>
</feature>
<dbReference type="SMART" id="SM00181">
    <property type="entry name" value="EGF"/>
    <property type="match status" value="7"/>
</dbReference>
<evidence type="ECO:0000256" key="14">
    <source>
        <dbReference type="SAM" id="MobiDB-lite"/>
    </source>
</evidence>
<dbReference type="PROSITE" id="PS51465">
    <property type="entry name" value="KAZAL_2"/>
    <property type="match status" value="8"/>
</dbReference>
<dbReference type="PROSITE" id="PS01248">
    <property type="entry name" value="EGF_LAM_1"/>
    <property type="match status" value="1"/>
</dbReference>
<comment type="caution">
    <text evidence="12">Lacks conserved residue(s) required for the propagation of feature annotation.</text>
</comment>
<feature type="domain" description="EGF-like" evidence="17">
    <location>
        <begin position="1832"/>
        <end position="1870"/>
    </location>
</feature>
<feature type="disulfide bond" evidence="12">
    <location>
        <begin position="1364"/>
        <end position="1373"/>
    </location>
</feature>
<evidence type="ECO:0000313" key="20">
    <source>
        <dbReference type="EnsemblMetazoa" id="XP_019754748.1"/>
    </source>
</evidence>
<dbReference type="Pfam" id="PF00054">
    <property type="entry name" value="Laminin_G_1"/>
    <property type="match status" value="2"/>
</dbReference>
<keyword evidence="8" id="KW-0084">Basement membrane</keyword>
<keyword evidence="15" id="KW-1133">Transmembrane helix</keyword>
<keyword evidence="7" id="KW-0221">Differentiation</keyword>
<evidence type="ECO:0000259" key="16">
    <source>
        <dbReference type="PROSITE" id="PS50025"/>
    </source>
</evidence>
<sequence length="2089" mass="231038">MRQHSYGQAHHPAQTSTRIVDSYGVYHEPPRYNVNFYEPHNDRYRERCVGPEYQDTHITYSDPLNAERIHYTDDDGFIPQRAQIYRAGVVVNATGNSSVIRTSANPPNIYVNQNNTHATPNNSNAAHNTANGAQSVQTAQTNQQAQLRNEEPEPSNNLCCCEGRQRKNSSSSNDNAQSTTVWAISCKPTFLLVMILMAAVFILASGIALYYNYNIQRFSEFVRIVPSYSLSSSSTIVQTTVACHDPNQSSQGPATPLHQPFGSFLGVTWDSYQILGLSTPVHFSPHLCDITINKSTIDQAPDPETYWNFQGNEYGVELPEVCENTYCAWGAQCVTARDGSSSCQCLKTCTSEIDPVCGTNDVTYDSLCLLRLASCRERQDTRFKHDGPCVEHDLCKEKNCTFGSRCVVSSDGRNASCVCPESCPNYGDHITSHPVCGSDGIDYENQCQLAQAACKSNSNITVKFQGKCDPCADVKCREPEICQLDSQRIPVCRCGDTCPLEFTPVCGSDGKTYPNECSLRQEACRTRKTLNIIYRGKCSTGINPCTSARCTAGQECSINKFGIAECLCPPECEPTMRPVCSKDGRTFTSECELKRAACLSRTEIEITYTGVCGEKGPCSEHECQFGATCVEIAGSPHCECPICSSEFDPVCGSDGISYGNKCKLRLEACKHRRDITILYGGPCNGCENMKCDFYAVCESNRASEERCVCPQKCSDKLEKAPVCGTDGITYVNECELQKKSCNAKIHVEVAFKGHCDLCKNAECKYGARCEAGECVCPTNCDGSGDEPVCASNMMTYSNECEMQKAMCQDSPSYSSSLSVVFFGDCRERFPTGNTTLASLTNAPPTESATVQTDNFISNMSGNAKEACRDIHCDFEATCELGPDNFPRCTCRFDCASAALANPVPAKPVCASDLRIYPSICAMKMEACQRQEELRLRPLELCQGMEVKPCKGEKPVTDPVTGREVDCGNGPFRQDCPSGTYCHQTTRFARCCRKDKNFIEMKSCEDSWFGCCPDGKTPAEGQNFAGCPLSCGCNRLGAYSEYCDVKTNKCKCKPGVGGDKCDRCEPGFWGLPKISTGFKGCLPCGCSIFGSVRDDCEQMTGRCVCKPSVQGQKCTVCTSHNKVLGPNGCISADLTTTPPATCKELTCYFGATCVERNGFAMCECHEQCPQDNEVQIVCGSDGHTYNSPCELNELACRLQKDVVVQAFGTCKDDMFPGTDWPLRRYTPLQFTQPDEGNSPLSKSTRHLLVPDSRFYYGSATRPLASDVKDTKDGVVALVYRPTPATVRVTALLGDLCSKTSDCMILNSYCVEGACTCLPDYYASNDRQNCIEDSRPTKEFRACSSAPCFHLSTCIDLPGATFTCICSENYTGPSCETEIVLKQYETPSFSGRSYAILKTIEAYNKLIIEMELKSYAYDGILLYNAENEDGTGDFVSLSLVNGFVEFKYNLGHGPVIMRSLDKIELGKFHRIAVKRYNRDGLLKLDDADDVAAQASGSTKALDLKTDTFIGYVPTNYTRVFENMGTDKGFEGCIKKLKIGREEIELHAFRHEMVLETKDIHDCSQHACDHSPCLNQAKCVPMDDLFRCECAPQFSGKFCDKLDDPCMSNPCAFGAICKAFDQESYACQCQPGRAGKRCEIEYKNDKVVIPEFNGRSFIRFPPMEGIEKTFSIEVSFMPKAPNGLILYSGQMKNGLSNFISLNLAHGYLQFRFSLGGGTVDLMTLDPIVIRKWHKARISGKGKEGILQVDNSTIVFGYSDTPIRDFVLDSPLYVGSFPEREDENNLFSFPGWNKGFRGIIQGLTVNGNPLPITNILSDCSYNPSNNSCASNVGFYEGLPCPLHKNPCLNNGICVPDLDHFTCQCPSKFKGKRCEIEDHGPIKFTGNTHLQYKLKGFRSNNHTDTASQVVVQLKRKRKETGILDYNEEDEPRKSELGNDYKFQIQTFVADGLLLWRTKTKRIAREYFAIAIENGFPQVSFNLGRDKRFFSIRATKRVDDGHWHIIHVKRKKRIGMISVDGERIVRGRSSPGSKSLRTTAKLWIGGTSSLPPGLPDAYYKGFYGCIKEFLVHNKPFNLLSNIDGKKVNFCHVNDV</sequence>
<keyword evidence="4 12" id="KW-0245">EGF-like domain</keyword>
<keyword evidence="15" id="KW-0472">Membrane</keyword>
<feature type="transmembrane region" description="Helical" evidence="15">
    <location>
        <begin position="190"/>
        <end position="211"/>
    </location>
</feature>
<evidence type="ECO:0000259" key="19">
    <source>
        <dbReference type="PROSITE" id="PS51465"/>
    </source>
</evidence>
<dbReference type="GO" id="GO:0030154">
    <property type="term" value="P:cell differentiation"/>
    <property type="evidence" value="ECO:0007669"/>
    <property type="project" value="UniProtKB-KW"/>
</dbReference>
<dbReference type="FunFam" id="3.30.60.30:FF:000040">
    <property type="entry name" value="Agrin, putative"/>
    <property type="match status" value="1"/>
</dbReference>
<evidence type="ECO:0000313" key="21">
    <source>
        <dbReference type="Proteomes" id="UP000019118"/>
    </source>
</evidence>
<dbReference type="CDD" id="cd00104">
    <property type="entry name" value="KAZAL_FS"/>
    <property type="match status" value="6"/>
</dbReference>
<dbReference type="GO" id="GO:0050840">
    <property type="term" value="F:extracellular matrix binding"/>
    <property type="evidence" value="ECO:0007669"/>
    <property type="project" value="TreeGrafter"/>
</dbReference>
<dbReference type="SMART" id="SM00180">
    <property type="entry name" value="EGF_Lam"/>
    <property type="match status" value="2"/>
</dbReference>
<evidence type="ECO:0000256" key="8">
    <source>
        <dbReference type="ARBA" id="ARBA00022869"/>
    </source>
</evidence>
<evidence type="ECO:0000256" key="4">
    <source>
        <dbReference type="ARBA" id="ARBA00022536"/>
    </source>
</evidence>
<dbReference type="Pfam" id="PF07648">
    <property type="entry name" value="Kazal_2"/>
    <property type="match status" value="9"/>
</dbReference>
<feature type="disulfide bond" evidence="12">
    <location>
        <begin position="1860"/>
        <end position="1869"/>
    </location>
</feature>
<dbReference type="CDD" id="cd00055">
    <property type="entry name" value="EGF_Lam"/>
    <property type="match status" value="2"/>
</dbReference>
<feature type="domain" description="EGF-like" evidence="17">
    <location>
        <begin position="1561"/>
        <end position="1597"/>
    </location>
</feature>
<dbReference type="Gene3D" id="2.10.25.10">
    <property type="entry name" value="Laminin"/>
    <property type="match status" value="6"/>
</dbReference>
<evidence type="ECO:0000256" key="12">
    <source>
        <dbReference type="PROSITE-ProRule" id="PRU00076"/>
    </source>
</evidence>
<dbReference type="InterPro" id="IPR003645">
    <property type="entry name" value="Fol_N"/>
</dbReference>
<evidence type="ECO:0000256" key="3">
    <source>
        <dbReference type="ARBA" id="ARBA00022530"/>
    </source>
</evidence>
<dbReference type="Gene3D" id="2.60.120.200">
    <property type="match status" value="3"/>
</dbReference>
<evidence type="ECO:0000256" key="10">
    <source>
        <dbReference type="ARBA" id="ARBA00023180"/>
    </source>
</evidence>
<evidence type="ECO:0000256" key="15">
    <source>
        <dbReference type="SAM" id="Phobius"/>
    </source>
</evidence>
<dbReference type="PROSITE" id="PS50026">
    <property type="entry name" value="EGF_3"/>
    <property type="match status" value="4"/>
</dbReference>
<dbReference type="InterPro" id="IPR013320">
    <property type="entry name" value="ConA-like_dom_sf"/>
</dbReference>
<dbReference type="SMART" id="SM00179">
    <property type="entry name" value="EGF_CA"/>
    <property type="match status" value="4"/>
</dbReference>
<evidence type="ECO:0000259" key="18">
    <source>
        <dbReference type="PROSITE" id="PS50027"/>
    </source>
</evidence>
<dbReference type="InterPro" id="IPR001791">
    <property type="entry name" value="Laminin_G"/>
</dbReference>
<keyword evidence="3" id="KW-0272">Extracellular matrix</keyword>
<dbReference type="PROSITE" id="PS50027">
    <property type="entry name" value="EGF_LAM_2"/>
    <property type="match status" value="1"/>
</dbReference>
<dbReference type="InterPro" id="IPR001881">
    <property type="entry name" value="EGF-like_Ca-bd_dom"/>
</dbReference>
<feature type="domain" description="Laminin EGF-like" evidence="18">
    <location>
        <begin position="1030"/>
        <end position="1082"/>
    </location>
</feature>
<keyword evidence="11 13" id="KW-0424">Laminin EGF-like domain</keyword>
<feature type="disulfide bond" evidence="13">
    <location>
        <begin position="1032"/>
        <end position="1049"/>
    </location>
</feature>
<feature type="domain" description="EGF-like" evidence="17">
    <location>
        <begin position="1599"/>
        <end position="1636"/>
    </location>
</feature>
<keyword evidence="21" id="KW-1185">Reference proteome</keyword>
<dbReference type="GO" id="GO:0048513">
    <property type="term" value="P:animal organ development"/>
    <property type="evidence" value="ECO:0007669"/>
    <property type="project" value="UniProtKB-ARBA"/>
</dbReference>
<feature type="domain" description="Kazal-like" evidence="19">
    <location>
        <begin position="418"/>
        <end position="470"/>
    </location>
</feature>
<feature type="domain" description="Kazal-like" evidence="19">
    <location>
        <begin position="344"/>
        <end position="391"/>
    </location>
</feature>
<dbReference type="PANTHER" id="PTHR13866:SF14">
    <property type="entry name" value="BM-40"/>
    <property type="match status" value="1"/>
</dbReference>
<dbReference type="GO" id="GO:0005604">
    <property type="term" value="C:basement membrane"/>
    <property type="evidence" value="ECO:0007669"/>
    <property type="project" value="UniProtKB-SubCell"/>
</dbReference>
<feature type="domain" description="Laminin G" evidence="16">
    <location>
        <begin position="1644"/>
        <end position="1824"/>
    </location>
</feature>
<keyword evidence="10" id="KW-0325">Glycoprotein</keyword>
<dbReference type="PRINTS" id="PR00011">
    <property type="entry name" value="EGFLAMININ"/>
</dbReference>
<dbReference type="SUPFAM" id="SSF100895">
    <property type="entry name" value="Kazal-type serine protease inhibitors"/>
    <property type="match status" value="9"/>
</dbReference>
<evidence type="ECO:0000256" key="2">
    <source>
        <dbReference type="ARBA" id="ARBA00022525"/>
    </source>
</evidence>
<evidence type="ECO:0000256" key="1">
    <source>
        <dbReference type="ARBA" id="ARBA00004302"/>
    </source>
</evidence>
<dbReference type="Proteomes" id="UP000019118">
    <property type="component" value="Unassembled WGS sequence"/>
</dbReference>
<feature type="domain" description="Laminin G" evidence="16">
    <location>
        <begin position="1382"/>
        <end position="1560"/>
    </location>
</feature>
<evidence type="ECO:0000256" key="7">
    <source>
        <dbReference type="ARBA" id="ARBA00022782"/>
    </source>
</evidence>
<keyword evidence="5" id="KW-0732">Signal</keyword>
<feature type="domain" description="Kazal-like" evidence="19">
    <location>
        <begin position="708"/>
        <end position="757"/>
    </location>
</feature>
<dbReference type="GO" id="GO:0048731">
    <property type="term" value="P:system development"/>
    <property type="evidence" value="ECO:0007669"/>
    <property type="project" value="UniProtKB-ARBA"/>
</dbReference>
<feature type="domain" description="Kazal-like" evidence="19">
    <location>
        <begin position="486"/>
        <end position="540"/>
    </location>
</feature>
<dbReference type="FunFam" id="2.10.25.10:FF:000209">
    <property type="entry name" value="Laminin subunit alpha 5"/>
    <property type="match status" value="1"/>
</dbReference>
<feature type="disulfide bond" evidence="13">
    <location>
        <begin position="1051"/>
        <end position="1060"/>
    </location>
</feature>
<dbReference type="Pfam" id="PF00008">
    <property type="entry name" value="EGF"/>
    <property type="match status" value="2"/>
</dbReference>
<dbReference type="InterPro" id="IPR000742">
    <property type="entry name" value="EGF"/>
</dbReference>
<comment type="subcellular location">
    <subcellularLocation>
        <location evidence="1">Secreted</location>
        <location evidence="1">Extracellular space</location>
        <location evidence="1">Extracellular matrix</location>
        <location evidence="1">Basement membrane</location>
    </subcellularLocation>
</comment>
<dbReference type="GO" id="GO:0009653">
    <property type="term" value="P:anatomical structure morphogenesis"/>
    <property type="evidence" value="ECO:0007669"/>
    <property type="project" value="UniProtKB-ARBA"/>
</dbReference>
<dbReference type="InterPro" id="IPR036058">
    <property type="entry name" value="Kazal_dom_sf"/>
</dbReference>
<dbReference type="GO" id="GO:0005509">
    <property type="term" value="F:calcium ion binding"/>
    <property type="evidence" value="ECO:0007669"/>
    <property type="project" value="InterPro"/>
</dbReference>
<dbReference type="Pfam" id="PF02210">
    <property type="entry name" value="Laminin_G_2"/>
    <property type="match status" value="1"/>
</dbReference>
<evidence type="ECO:0000256" key="5">
    <source>
        <dbReference type="ARBA" id="ARBA00022729"/>
    </source>
</evidence>
<organism evidence="20 21">
    <name type="scientific">Dendroctonus ponderosae</name>
    <name type="common">Mountain pine beetle</name>
    <dbReference type="NCBI Taxonomy" id="77166"/>
    <lineage>
        <taxon>Eukaryota</taxon>
        <taxon>Metazoa</taxon>
        <taxon>Ecdysozoa</taxon>
        <taxon>Arthropoda</taxon>
        <taxon>Hexapoda</taxon>
        <taxon>Insecta</taxon>
        <taxon>Pterygota</taxon>
        <taxon>Neoptera</taxon>
        <taxon>Endopterygota</taxon>
        <taxon>Coleoptera</taxon>
        <taxon>Polyphaga</taxon>
        <taxon>Cucujiformia</taxon>
        <taxon>Curculionidae</taxon>
        <taxon>Scolytinae</taxon>
        <taxon>Dendroctonus</taxon>
    </lineage>
</organism>
<feature type="compositionally biased region" description="Polar residues" evidence="14">
    <location>
        <begin position="113"/>
        <end position="147"/>
    </location>
</feature>
<dbReference type="SUPFAM" id="SSF49899">
    <property type="entry name" value="Concanavalin A-like lectins/glucanases"/>
    <property type="match status" value="3"/>
</dbReference>
<protein>
    <recommendedName>
        <fullName evidence="22">Agrin</fullName>
    </recommendedName>
</protein>
<dbReference type="GO" id="GO:0005615">
    <property type="term" value="C:extracellular space"/>
    <property type="evidence" value="ECO:0007669"/>
    <property type="project" value="TreeGrafter"/>
</dbReference>
<feature type="domain" description="Kazal-like" evidence="19">
    <location>
        <begin position="560"/>
        <end position="614"/>
    </location>
</feature>
<accession>A0AAR5P0Q8</accession>
<feature type="disulfide bond" evidence="12">
    <location>
        <begin position="1587"/>
        <end position="1596"/>
    </location>
</feature>
<reference evidence="21" key="1">
    <citation type="journal article" date="2013" name="Genome Biol.">
        <title>Draft genome of the mountain pine beetle, Dendroctonus ponderosae Hopkins, a major forest pest.</title>
        <authorList>
            <person name="Keeling C.I."/>
            <person name="Yuen M.M."/>
            <person name="Liao N.Y."/>
            <person name="Docking T.R."/>
            <person name="Chan S.K."/>
            <person name="Taylor G.A."/>
            <person name="Palmquist D.L."/>
            <person name="Jackman S.D."/>
            <person name="Nguyen A."/>
            <person name="Li M."/>
            <person name="Henderson H."/>
            <person name="Janes J.K."/>
            <person name="Zhao Y."/>
            <person name="Pandoh P."/>
            <person name="Moore R."/>
            <person name="Sperling F.A."/>
            <person name="Huber D.P."/>
            <person name="Birol I."/>
            <person name="Jones S.J."/>
            <person name="Bohlmann J."/>
        </authorList>
    </citation>
    <scope>NUCLEOTIDE SEQUENCE</scope>
</reference>
<dbReference type="Pfam" id="PF00053">
    <property type="entry name" value="EGF_laminin"/>
    <property type="match status" value="2"/>
</dbReference>
<evidence type="ECO:0000256" key="6">
    <source>
        <dbReference type="ARBA" id="ARBA00022737"/>
    </source>
</evidence>
<name>A0AAR5P0Q8_DENPD</name>
<evidence type="ECO:0008006" key="22">
    <source>
        <dbReference type="Google" id="ProtNLM"/>
    </source>
</evidence>
<proteinExistence type="predicted"/>
<keyword evidence="9 12" id="KW-1015">Disulfide bond</keyword>
<dbReference type="FunFam" id="2.10.25.10:FF:000095">
    <property type="entry name" value="Notch, isoform B"/>
    <property type="match status" value="1"/>
</dbReference>
<reference evidence="20" key="2">
    <citation type="submission" date="2024-08" db="UniProtKB">
        <authorList>
            <consortium name="EnsemblMetazoa"/>
        </authorList>
    </citation>
    <scope>IDENTIFICATION</scope>
</reference>
<dbReference type="CDD" id="cd00110">
    <property type="entry name" value="LamG"/>
    <property type="match status" value="3"/>
</dbReference>
<feature type="domain" description="EGF-like" evidence="17">
    <location>
        <begin position="1337"/>
        <end position="1374"/>
    </location>
</feature>